<keyword evidence="6 11" id="KW-0999">Mitochondrion inner membrane</keyword>
<keyword evidence="8 12" id="KW-1133">Transmembrane helix</keyword>
<keyword evidence="14" id="KW-1185">Reference proteome</keyword>
<comment type="similarity">
    <text evidence="2 11">Belongs to the complex I NDUFC2 subunit family.</text>
</comment>
<feature type="transmembrane region" description="Helical" evidence="12">
    <location>
        <begin position="27"/>
        <end position="48"/>
    </location>
</feature>
<accession>A0A6P7FAT2</accession>
<comment type="subcellular location">
    <subcellularLocation>
        <location evidence="1">Mitochondrion inner membrane</location>
        <topology evidence="1">Single-pass membrane protein</topology>
        <orientation evidence="1">Matrix side</orientation>
    </subcellularLocation>
</comment>
<dbReference type="Proteomes" id="UP001652700">
    <property type="component" value="Unplaced"/>
</dbReference>
<dbReference type="GO" id="GO:0005743">
    <property type="term" value="C:mitochondrial inner membrane"/>
    <property type="evidence" value="ECO:0007669"/>
    <property type="project" value="UniProtKB-SubCell"/>
</dbReference>
<dbReference type="InterPro" id="IPR009423">
    <property type="entry name" value="NDUC2"/>
</dbReference>
<evidence type="ECO:0000256" key="6">
    <source>
        <dbReference type="ARBA" id="ARBA00022792"/>
    </source>
</evidence>
<evidence type="ECO:0000256" key="2">
    <source>
        <dbReference type="ARBA" id="ARBA00008674"/>
    </source>
</evidence>
<dbReference type="EnsemblMetazoa" id="XM_028276111.2">
    <property type="protein sequence ID" value="XP_028131912.1"/>
    <property type="gene ID" value="LOC114327475"/>
</dbReference>
<evidence type="ECO:0000313" key="15">
    <source>
        <dbReference type="RefSeq" id="XP_028131912.1"/>
    </source>
</evidence>
<keyword evidence="5 12" id="KW-0812">Transmembrane</keyword>
<dbReference type="AlphaFoldDB" id="A0A6P7FAT2"/>
<keyword evidence="9 11" id="KW-0496">Mitochondrion</keyword>
<dbReference type="FunCoup" id="A0A6P7FAT2">
    <property type="interactions" value="760"/>
</dbReference>
<keyword evidence="4 11" id="KW-0679">Respiratory chain</keyword>
<keyword evidence="10 11" id="KW-0472">Membrane</keyword>
<dbReference type="KEGG" id="dvv:114327475"/>
<dbReference type="InParanoid" id="A0A6P7FAT2"/>
<evidence type="ECO:0000256" key="1">
    <source>
        <dbReference type="ARBA" id="ARBA00004298"/>
    </source>
</evidence>
<dbReference type="RefSeq" id="XP_028131912.1">
    <property type="nucleotide sequence ID" value="XM_028276111.1"/>
</dbReference>
<evidence type="ECO:0000313" key="13">
    <source>
        <dbReference type="EnsemblMetazoa" id="XP_028131912.1"/>
    </source>
</evidence>
<proteinExistence type="inferred from homology"/>
<dbReference type="GO" id="GO:0006120">
    <property type="term" value="P:mitochondrial electron transport, NADH to ubiquinone"/>
    <property type="evidence" value="ECO:0007669"/>
    <property type="project" value="InterPro"/>
</dbReference>
<dbReference type="Pfam" id="PF06374">
    <property type="entry name" value="NDUF_C2"/>
    <property type="match status" value="1"/>
</dbReference>
<evidence type="ECO:0000256" key="12">
    <source>
        <dbReference type="SAM" id="Phobius"/>
    </source>
</evidence>
<dbReference type="PANTHER" id="PTHR13099:SF0">
    <property type="entry name" value="NADH DEHYDROGENASE [UBIQUINONE] 1 SUBUNIT C2-RELATED"/>
    <property type="match status" value="1"/>
</dbReference>
<dbReference type="PANTHER" id="PTHR13099">
    <property type="entry name" value="NADH-UBIQUINONE OXIDOREDUCTASE SUBUNIT B14.5B"/>
    <property type="match status" value="1"/>
</dbReference>
<reference evidence="15" key="1">
    <citation type="submission" date="2025-04" db="UniProtKB">
        <authorList>
            <consortium name="RefSeq"/>
        </authorList>
    </citation>
    <scope>IDENTIFICATION</scope>
    <source>
        <tissue evidence="15">Whole insect</tissue>
    </source>
</reference>
<evidence type="ECO:0000256" key="10">
    <source>
        <dbReference type="ARBA" id="ARBA00023136"/>
    </source>
</evidence>
<evidence type="ECO:0000256" key="4">
    <source>
        <dbReference type="ARBA" id="ARBA00022660"/>
    </source>
</evidence>
<evidence type="ECO:0000256" key="8">
    <source>
        <dbReference type="ARBA" id="ARBA00022989"/>
    </source>
</evidence>
<name>A0A6P7FAT2_DIAVI</name>
<keyword evidence="3 11" id="KW-0813">Transport</keyword>
<evidence type="ECO:0000256" key="3">
    <source>
        <dbReference type="ARBA" id="ARBA00022448"/>
    </source>
</evidence>
<dbReference type="CTD" id="33528"/>
<evidence type="ECO:0000256" key="9">
    <source>
        <dbReference type="ARBA" id="ARBA00023128"/>
    </source>
</evidence>
<comment type="function">
    <text evidence="11">Accessory subunit of the mitochondrial membrane respiratory chain NADH dehydrogenase (Complex I), that is believed not to be involved in catalysis. Complex I functions in the transfer of electrons from NADH to the respiratory chain. The immediate electron acceptor for the enzyme is believed to be ubiquinone.</text>
</comment>
<dbReference type="GeneID" id="114327475"/>
<dbReference type="PIRSF" id="PIRSF017834">
    <property type="entry name" value="NADH-UbQ_OxRdtase_b14.5b"/>
    <property type="match status" value="1"/>
</dbReference>
<gene>
    <name evidence="15" type="primary">LOC114327475</name>
</gene>
<reference evidence="13" key="2">
    <citation type="submission" date="2025-05" db="UniProtKB">
        <authorList>
            <consortium name="EnsemblMetazoa"/>
        </authorList>
    </citation>
    <scope>IDENTIFICATION</scope>
</reference>
<evidence type="ECO:0000313" key="14">
    <source>
        <dbReference type="Proteomes" id="UP001652700"/>
    </source>
</evidence>
<dbReference type="OrthoDB" id="6329847at2759"/>
<protein>
    <recommendedName>
        <fullName evidence="11">NADH dehydrogenase [ubiquinone] 1 subunit C2</fullName>
    </recommendedName>
</protein>
<evidence type="ECO:0000256" key="5">
    <source>
        <dbReference type="ARBA" id="ARBA00022692"/>
    </source>
</evidence>
<evidence type="ECO:0000256" key="11">
    <source>
        <dbReference type="PIRNR" id="PIRNR017834"/>
    </source>
</evidence>
<organism evidence="15">
    <name type="scientific">Diabrotica virgifera virgifera</name>
    <name type="common">western corn rootworm</name>
    <dbReference type="NCBI Taxonomy" id="50390"/>
    <lineage>
        <taxon>Eukaryota</taxon>
        <taxon>Metazoa</taxon>
        <taxon>Ecdysozoa</taxon>
        <taxon>Arthropoda</taxon>
        <taxon>Hexapoda</taxon>
        <taxon>Insecta</taxon>
        <taxon>Pterygota</taxon>
        <taxon>Neoptera</taxon>
        <taxon>Endopterygota</taxon>
        <taxon>Coleoptera</taxon>
        <taxon>Polyphaga</taxon>
        <taxon>Cucujiformia</taxon>
        <taxon>Chrysomeloidea</taxon>
        <taxon>Chrysomelidae</taxon>
        <taxon>Galerucinae</taxon>
        <taxon>Diabroticina</taxon>
        <taxon>Diabroticites</taxon>
        <taxon>Diabrotica</taxon>
    </lineage>
</organism>
<keyword evidence="7 11" id="KW-0249">Electron transport</keyword>
<evidence type="ECO:0000256" key="7">
    <source>
        <dbReference type="ARBA" id="ARBA00022982"/>
    </source>
</evidence>
<sequence>MATGPKIATTPLELFEGYREPPFLSKVWSPLIFGTMGFVSVILANYGTRKPVFSGIQKHILATAICGGVGKIVDDYRNKYLADRDAVLRHYIELHPEDFPAFERKQYKDVFEAWIPIR</sequence>